<proteinExistence type="inferred from homology"/>
<dbReference type="RefSeq" id="WP_054732366.1">
    <property type="nucleotide sequence ID" value="NZ_AYZM01000079.1"/>
</dbReference>
<protein>
    <recommendedName>
        <fullName evidence="6">Aminotransferase</fullName>
        <ecNumber evidence="6">2.6.1.-</ecNumber>
    </recommendedName>
</protein>
<dbReference type="InterPro" id="IPR015424">
    <property type="entry name" value="PyrdxlP-dep_Trfase"/>
</dbReference>
<dbReference type="EMBL" id="AYZM01000079">
    <property type="protein sequence ID" value="KRN24944.1"/>
    <property type="molecule type" value="Genomic_DNA"/>
</dbReference>
<feature type="domain" description="Aminotransferase class I/classII large" evidence="7">
    <location>
        <begin position="30"/>
        <end position="378"/>
    </location>
</feature>
<comment type="cofactor">
    <cofactor evidence="1 6">
        <name>pyridoxal 5'-phosphate</name>
        <dbReference type="ChEBI" id="CHEBI:597326"/>
    </cofactor>
</comment>
<dbReference type="InterPro" id="IPR004839">
    <property type="entry name" value="Aminotransferase_I/II_large"/>
</dbReference>
<dbReference type="InterPro" id="IPR050596">
    <property type="entry name" value="AspAT/PAT-like"/>
</dbReference>
<comment type="caution">
    <text evidence="8">The sequence shown here is derived from an EMBL/GenBank/DDBJ whole genome shotgun (WGS) entry which is preliminary data.</text>
</comment>
<dbReference type="InterPro" id="IPR015421">
    <property type="entry name" value="PyrdxlP-dep_Trfase_major"/>
</dbReference>
<evidence type="ECO:0000313" key="9">
    <source>
        <dbReference type="Proteomes" id="UP000051442"/>
    </source>
</evidence>
<dbReference type="GO" id="GO:0006520">
    <property type="term" value="P:amino acid metabolic process"/>
    <property type="evidence" value="ECO:0007669"/>
    <property type="project" value="InterPro"/>
</dbReference>
<evidence type="ECO:0000256" key="6">
    <source>
        <dbReference type="RuleBase" id="RU000481"/>
    </source>
</evidence>
<evidence type="ECO:0000256" key="4">
    <source>
        <dbReference type="ARBA" id="ARBA00022679"/>
    </source>
</evidence>
<evidence type="ECO:0000256" key="1">
    <source>
        <dbReference type="ARBA" id="ARBA00001933"/>
    </source>
</evidence>
<evidence type="ECO:0000256" key="2">
    <source>
        <dbReference type="ARBA" id="ARBA00007441"/>
    </source>
</evidence>
<dbReference type="PANTHER" id="PTHR46383:SF4">
    <property type="entry name" value="AMINOTRANSFERASE"/>
    <property type="match status" value="1"/>
</dbReference>
<evidence type="ECO:0000313" key="8">
    <source>
        <dbReference type="EMBL" id="KRN24944.1"/>
    </source>
</evidence>
<dbReference type="SUPFAM" id="SSF53383">
    <property type="entry name" value="PLP-dependent transferases"/>
    <property type="match status" value="1"/>
</dbReference>
<reference evidence="8 9" key="1">
    <citation type="journal article" date="2015" name="Genome Announc.">
        <title>Expanding the biotechnology potential of lactobacilli through comparative genomics of 213 strains and associated genera.</title>
        <authorList>
            <person name="Sun Z."/>
            <person name="Harris H.M."/>
            <person name="McCann A."/>
            <person name="Guo C."/>
            <person name="Argimon S."/>
            <person name="Zhang W."/>
            <person name="Yang X."/>
            <person name="Jeffery I.B."/>
            <person name="Cooney J.C."/>
            <person name="Kagawa T.F."/>
            <person name="Liu W."/>
            <person name="Song Y."/>
            <person name="Salvetti E."/>
            <person name="Wrobel A."/>
            <person name="Rasinkangas P."/>
            <person name="Parkhill J."/>
            <person name="Rea M.C."/>
            <person name="O'Sullivan O."/>
            <person name="Ritari J."/>
            <person name="Douillard F.P."/>
            <person name="Paul Ross R."/>
            <person name="Yang R."/>
            <person name="Briner A.E."/>
            <person name="Felis G.E."/>
            <person name="de Vos W.M."/>
            <person name="Barrangou R."/>
            <person name="Klaenhammer T.R."/>
            <person name="Caufield P.W."/>
            <person name="Cui Y."/>
            <person name="Zhang H."/>
            <person name="O'Toole P.W."/>
        </authorList>
    </citation>
    <scope>NUCLEOTIDE SEQUENCE [LARGE SCALE GENOMIC DNA]</scope>
    <source>
        <strain evidence="8 9">DSM 23365</strain>
    </source>
</reference>
<comment type="similarity">
    <text evidence="2 6">Belongs to the class-I pyridoxal-phosphate-dependent aminotransferase family.</text>
</comment>
<dbReference type="EC" id="2.6.1.-" evidence="6"/>
<dbReference type="CDD" id="cd00609">
    <property type="entry name" value="AAT_like"/>
    <property type="match status" value="1"/>
</dbReference>
<sequence>MEENQLNPDVLAVTPSALRQFDHEISADPQIVKLTLGEPDFNVPEHIQIAAIRSIKANQSHYPYYWGIQTLREAASTYYRDKFGYRYSADQIICTVGATEGLSATFKALFHAGDAVLIPTPAYPVYQALAILNHVTPILVDTTETGCVLTPQQVTAAIKSHLEVTIKGVVITDPSNPTGVVYTEQQLADLVPTLRENQLWIISDEIYGELTYGVAHYSLSRWLPDPTIIINGLSKSHAMTGWRIGFVFGPSNVIGQIAKVHQFMVTTPTSIVQYAAVEALTNGQNDAAVMRKVYQKRRDYLKKALTELNMTFVAPMGAFYIFAKIPTAYHQDSFAFARQLARDYHVGVMPGTPFGDPTAIRISYASSDENLRALVAALASLNRAKRVAER</sequence>
<keyword evidence="3 6" id="KW-0032">Aminotransferase</keyword>
<evidence type="ECO:0000256" key="3">
    <source>
        <dbReference type="ARBA" id="ARBA00022576"/>
    </source>
</evidence>
<accession>A0A0R2F9C7</accession>
<keyword evidence="5" id="KW-0663">Pyridoxal phosphate</keyword>
<dbReference type="Proteomes" id="UP000051442">
    <property type="component" value="Unassembled WGS sequence"/>
</dbReference>
<dbReference type="OrthoDB" id="9802328at2"/>
<dbReference type="GO" id="GO:0030170">
    <property type="term" value="F:pyridoxal phosphate binding"/>
    <property type="evidence" value="ECO:0007669"/>
    <property type="project" value="InterPro"/>
</dbReference>
<dbReference type="InterPro" id="IPR015422">
    <property type="entry name" value="PyrdxlP-dep_Trfase_small"/>
</dbReference>
<dbReference type="Gene3D" id="3.90.1150.10">
    <property type="entry name" value="Aspartate Aminotransferase, domain 1"/>
    <property type="match status" value="1"/>
</dbReference>
<dbReference type="STRING" id="1423804.FD14_GL000412"/>
<dbReference type="PATRIC" id="fig|1423804.4.peg.449"/>
<dbReference type="Pfam" id="PF00155">
    <property type="entry name" value="Aminotran_1_2"/>
    <property type="match status" value="1"/>
</dbReference>
<name>A0A0R2F9C7_9LACO</name>
<dbReference type="PANTHER" id="PTHR46383">
    <property type="entry name" value="ASPARTATE AMINOTRANSFERASE"/>
    <property type="match status" value="1"/>
</dbReference>
<keyword evidence="9" id="KW-1185">Reference proteome</keyword>
<gene>
    <name evidence="8" type="ORF">FD14_GL000412</name>
</gene>
<dbReference type="Gene3D" id="3.40.640.10">
    <property type="entry name" value="Type I PLP-dependent aspartate aminotransferase-like (Major domain)"/>
    <property type="match status" value="1"/>
</dbReference>
<evidence type="ECO:0000259" key="7">
    <source>
        <dbReference type="Pfam" id="PF00155"/>
    </source>
</evidence>
<dbReference type="PROSITE" id="PS00105">
    <property type="entry name" value="AA_TRANSFER_CLASS_1"/>
    <property type="match status" value="1"/>
</dbReference>
<evidence type="ECO:0000256" key="5">
    <source>
        <dbReference type="ARBA" id="ARBA00022898"/>
    </source>
</evidence>
<dbReference type="GO" id="GO:0008483">
    <property type="term" value="F:transaminase activity"/>
    <property type="evidence" value="ECO:0007669"/>
    <property type="project" value="UniProtKB-KW"/>
</dbReference>
<dbReference type="AlphaFoldDB" id="A0A0R2F9C7"/>
<dbReference type="InterPro" id="IPR004838">
    <property type="entry name" value="NHTrfase_class1_PyrdxlP-BS"/>
</dbReference>
<keyword evidence="4 6" id="KW-0808">Transferase</keyword>
<organism evidence="8 9">
    <name type="scientific">Secundilactobacillus similis DSM 23365 = JCM 2765</name>
    <dbReference type="NCBI Taxonomy" id="1423804"/>
    <lineage>
        <taxon>Bacteria</taxon>
        <taxon>Bacillati</taxon>
        <taxon>Bacillota</taxon>
        <taxon>Bacilli</taxon>
        <taxon>Lactobacillales</taxon>
        <taxon>Lactobacillaceae</taxon>
        <taxon>Secundilactobacillus</taxon>
    </lineage>
</organism>